<dbReference type="Pfam" id="PF00903">
    <property type="entry name" value="Glyoxalase"/>
    <property type="match status" value="1"/>
</dbReference>
<comment type="caution">
    <text evidence="2">The sequence shown here is derived from an EMBL/GenBank/DDBJ whole genome shotgun (WGS) entry which is preliminary data.</text>
</comment>
<dbReference type="GeneID" id="92918636"/>
<reference evidence="2 3" key="1">
    <citation type="submission" date="2013-02" db="EMBL/GenBank/DDBJ databases">
        <title>The Genome Sequence of Acinetobacter calcoaceticus CIP 81.8.</title>
        <authorList>
            <consortium name="The Broad Institute Genome Sequencing Platform"/>
            <consortium name="The Broad Institute Genome Sequencing Center for Infectious Disease"/>
            <person name="Cerqueira G."/>
            <person name="Feldgarden M."/>
            <person name="Courvalin P."/>
            <person name="Perichon B."/>
            <person name="Grillot-Courvalin C."/>
            <person name="Clermont D."/>
            <person name="Rocha E."/>
            <person name="Yoon E.-J."/>
            <person name="Nemec A."/>
            <person name="Walker B."/>
            <person name="Young S.K."/>
            <person name="Zeng Q."/>
            <person name="Gargeya S."/>
            <person name="Fitzgerald M."/>
            <person name="Haas B."/>
            <person name="Abouelleil A."/>
            <person name="Alvarado L."/>
            <person name="Arachchi H.M."/>
            <person name="Berlin A.M."/>
            <person name="Chapman S.B."/>
            <person name="Dewar J."/>
            <person name="Goldberg J."/>
            <person name="Griggs A."/>
            <person name="Gujja S."/>
            <person name="Hansen M."/>
            <person name="Howarth C."/>
            <person name="Imamovic A."/>
            <person name="Larimer J."/>
            <person name="McCowan C."/>
            <person name="Murphy C."/>
            <person name="Neiman D."/>
            <person name="Pearson M."/>
            <person name="Priest M."/>
            <person name="Roberts A."/>
            <person name="Saif S."/>
            <person name="Shea T."/>
            <person name="Sisk P."/>
            <person name="Sykes S."/>
            <person name="Wortman J."/>
            <person name="Nusbaum C."/>
            <person name="Birren B."/>
        </authorList>
    </citation>
    <scope>NUCLEOTIDE SEQUENCE [LARGE SCALE GENOMIC DNA]</scope>
    <source>
        <strain evidence="2 3">CIP 81.8</strain>
    </source>
</reference>
<keyword evidence="3" id="KW-1185">Reference proteome</keyword>
<dbReference type="InterPro" id="IPR004360">
    <property type="entry name" value="Glyas_Fos-R_dOase_dom"/>
</dbReference>
<dbReference type="Gene3D" id="3.10.180.10">
    <property type="entry name" value="2,3-Dihydroxybiphenyl 1,2-Dioxygenase, domain 1"/>
    <property type="match status" value="1"/>
</dbReference>
<dbReference type="CDD" id="cd07262">
    <property type="entry name" value="VOC_like"/>
    <property type="match status" value="1"/>
</dbReference>
<dbReference type="RefSeq" id="WP_005048536.1">
    <property type="nucleotide sequence ID" value="NZ_KB849780.1"/>
</dbReference>
<gene>
    <name evidence="2" type="ORF">F936_03002</name>
</gene>
<dbReference type="InterPro" id="IPR037523">
    <property type="entry name" value="VOC_core"/>
</dbReference>
<dbReference type="InterPro" id="IPR029068">
    <property type="entry name" value="Glyas_Bleomycin-R_OHBP_Dase"/>
</dbReference>
<evidence type="ECO:0000313" key="3">
    <source>
        <dbReference type="Proteomes" id="UP000013024"/>
    </source>
</evidence>
<name>A0ABN0K8Q9_ACICA</name>
<dbReference type="Proteomes" id="UP000013024">
    <property type="component" value="Unassembled WGS sequence"/>
</dbReference>
<dbReference type="PROSITE" id="PS51819">
    <property type="entry name" value="VOC"/>
    <property type="match status" value="1"/>
</dbReference>
<sequence>MIDHIELKVTNLDLAYNFYTHLLESIGYKFLKKRKDDNENIIAYGFGMNNRVYFWIASSSEDGVRSKVHLAFSAKSKDEVISFHKMGLEIGAKDNGKPGYRLNYSTNYYASFLIDMDGNNIEAVLRE</sequence>
<dbReference type="PANTHER" id="PTHR35006">
    <property type="entry name" value="GLYOXALASE FAMILY PROTEIN (AFU_ORTHOLOGUE AFUA_5G14830)"/>
    <property type="match status" value="1"/>
</dbReference>
<evidence type="ECO:0000313" key="2">
    <source>
        <dbReference type="EMBL" id="ENV99914.1"/>
    </source>
</evidence>
<accession>A0ABN0K8Q9</accession>
<evidence type="ECO:0000259" key="1">
    <source>
        <dbReference type="PROSITE" id="PS51819"/>
    </source>
</evidence>
<dbReference type="EMBL" id="APQI01000004">
    <property type="protein sequence ID" value="ENV99914.1"/>
    <property type="molecule type" value="Genomic_DNA"/>
</dbReference>
<dbReference type="PANTHER" id="PTHR35006:SF2">
    <property type="entry name" value="GLYOXALASE FAMILY PROTEIN (AFU_ORTHOLOGUE AFUA_5G14830)"/>
    <property type="match status" value="1"/>
</dbReference>
<organism evidence="2 3">
    <name type="scientific">Acinetobacter calcoaceticus DSM 30006 = CIP 81.8</name>
    <dbReference type="NCBI Taxonomy" id="981331"/>
    <lineage>
        <taxon>Bacteria</taxon>
        <taxon>Pseudomonadati</taxon>
        <taxon>Pseudomonadota</taxon>
        <taxon>Gammaproteobacteria</taxon>
        <taxon>Moraxellales</taxon>
        <taxon>Moraxellaceae</taxon>
        <taxon>Acinetobacter</taxon>
        <taxon>Acinetobacter calcoaceticus/baumannii complex</taxon>
    </lineage>
</organism>
<feature type="domain" description="VOC" evidence="1">
    <location>
        <begin position="1"/>
        <end position="126"/>
    </location>
</feature>
<proteinExistence type="predicted"/>
<dbReference type="SUPFAM" id="SSF54593">
    <property type="entry name" value="Glyoxalase/Bleomycin resistance protein/Dihydroxybiphenyl dioxygenase"/>
    <property type="match status" value="1"/>
</dbReference>
<protein>
    <recommendedName>
        <fullName evidence="1">VOC domain-containing protein</fullName>
    </recommendedName>
</protein>